<dbReference type="InterPro" id="IPR001492">
    <property type="entry name" value="Flagellin"/>
</dbReference>
<dbReference type="PANTHER" id="PTHR42792">
    <property type="entry name" value="FLAGELLIN"/>
    <property type="match status" value="1"/>
</dbReference>
<dbReference type="AlphaFoldDB" id="A0A0D8LD53"/>
<dbReference type="InterPro" id="IPR001029">
    <property type="entry name" value="Flagellin_N"/>
</dbReference>
<dbReference type="GO" id="GO:0005198">
    <property type="term" value="F:structural molecule activity"/>
    <property type="evidence" value="ECO:0007669"/>
    <property type="project" value="InterPro"/>
</dbReference>
<comment type="caution">
    <text evidence="7">The sequence shown here is derived from an EMBL/GenBank/DDBJ whole genome shotgun (WGS) entry which is preliminary data.</text>
</comment>
<evidence type="ECO:0000256" key="5">
    <source>
        <dbReference type="ARBA" id="ARBA00023143"/>
    </source>
</evidence>
<evidence type="ECO:0000259" key="6">
    <source>
        <dbReference type="Pfam" id="PF00669"/>
    </source>
</evidence>
<evidence type="ECO:0000313" key="8">
    <source>
        <dbReference type="Proteomes" id="UP000032582"/>
    </source>
</evidence>
<dbReference type="GO" id="GO:0009424">
    <property type="term" value="C:bacterial-type flagellum hook"/>
    <property type="evidence" value="ECO:0007669"/>
    <property type="project" value="InterPro"/>
</dbReference>
<reference evidence="7 8" key="1">
    <citation type="submission" date="2015-02" db="EMBL/GenBank/DDBJ databases">
        <title>Whole genome shotgun sequencing of cultured foodborne pathogen.</title>
        <authorList>
            <person name="Timme R."/>
            <person name="Allard M.W."/>
            <person name="Strain E."/>
            <person name="Evans P.S."/>
            <person name="Brown E."/>
        </authorList>
    </citation>
    <scope>NUCLEOTIDE SEQUENCE [LARGE SCALE GENOMIC DNA]</scope>
    <source>
        <strain evidence="7 8">GCSL-TSO-24</strain>
    </source>
</reference>
<keyword evidence="7" id="KW-0969">Cilium</keyword>
<keyword evidence="5" id="KW-0975">Bacterial flagellum</keyword>
<keyword evidence="7" id="KW-0282">Flagellum</keyword>
<evidence type="ECO:0000256" key="2">
    <source>
        <dbReference type="ARBA" id="ARBA00004613"/>
    </source>
</evidence>
<evidence type="ECO:0000256" key="4">
    <source>
        <dbReference type="ARBA" id="ARBA00022525"/>
    </source>
</evidence>
<evidence type="ECO:0000313" key="7">
    <source>
        <dbReference type="EMBL" id="KJF78668.1"/>
    </source>
</evidence>
<keyword evidence="4" id="KW-0964">Secreted</keyword>
<dbReference type="Gene3D" id="1.20.1330.10">
    <property type="entry name" value="f41 fragment of flagellin, N-terminal domain"/>
    <property type="match status" value="1"/>
</dbReference>
<organism evidence="7 8">
    <name type="scientific">Morganella morganii</name>
    <name type="common">Proteus morganii</name>
    <dbReference type="NCBI Taxonomy" id="582"/>
    <lineage>
        <taxon>Bacteria</taxon>
        <taxon>Pseudomonadati</taxon>
        <taxon>Pseudomonadota</taxon>
        <taxon>Gammaproteobacteria</taxon>
        <taxon>Enterobacterales</taxon>
        <taxon>Morganellaceae</taxon>
        <taxon>Morganella</taxon>
    </lineage>
</organism>
<evidence type="ECO:0000256" key="3">
    <source>
        <dbReference type="ARBA" id="ARBA00005709"/>
    </source>
</evidence>
<dbReference type="GO" id="GO:0071973">
    <property type="term" value="P:bacterial-type flagellum-dependent cell motility"/>
    <property type="evidence" value="ECO:0007669"/>
    <property type="project" value="InterPro"/>
</dbReference>
<evidence type="ECO:0000256" key="1">
    <source>
        <dbReference type="ARBA" id="ARBA00004365"/>
    </source>
</evidence>
<dbReference type="PATRIC" id="fig|582.24.peg.1364"/>
<comment type="subcellular location">
    <subcellularLocation>
        <location evidence="1">Bacterial flagellum</location>
    </subcellularLocation>
    <subcellularLocation>
        <location evidence="2">Secreted</location>
    </subcellularLocation>
</comment>
<dbReference type="GO" id="GO:0005576">
    <property type="term" value="C:extracellular region"/>
    <property type="evidence" value="ECO:0007669"/>
    <property type="project" value="UniProtKB-SubCell"/>
</dbReference>
<accession>A0A0D8LD53</accession>
<dbReference type="Pfam" id="PF00669">
    <property type="entry name" value="Flagellin_N"/>
    <property type="match status" value="1"/>
</dbReference>
<comment type="similarity">
    <text evidence="3">Belongs to the bacterial flagellin family.</text>
</comment>
<dbReference type="PANTHER" id="PTHR42792:SF1">
    <property type="entry name" value="FLAGELLAR HOOK-ASSOCIATED PROTEIN 3"/>
    <property type="match status" value="1"/>
</dbReference>
<proteinExistence type="inferred from homology"/>
<protein>
    <submittedName>
        <fullName evidence="7">Flagellar hook protein FlgL</fullName>
    </submittedName>
</protein>
<gene>
    <name evidence="7" type="ORF">UA45_04455</name>
</gene>
<dbReference type="EMBL" id="JZSH01000030">
    <property type="protein sequence ID" value="KJF78668.1"/>
    <property type="molecule type" value="Genomic_DNA"/>
</dbReference>
<dbReference type="InterPro" id="IPR013384">
    <property type="entry name" value="Flagell_FlgL"/>
</dbReference>
<feature type="domain" description="Flagellin N-terminal" evidence="6">
    <location>
        <begin position="4"/>
        <end position="141"/>
    </location>
</feature>
<dbReference type="Proteomes" id="UP000032582">
    <property type="component" value="Unassembled WGS sequence"/>
</dbReference>
<sequence>MRFSTSYMYQRNVDSMSNATVNFNNVYTRLSAGQTLLKPSDDPAAASQAIIYKNALSDINQYDTARMFAQDALSYEDNALNSITNLLTKNLTEKIVQAGNDTYSDADREALAVELEGIRDNLLDLGNSKNSNGRYIFGGYNSDSPPFLPDGTYVGGDKAITQKVGDSAEMQIGHTGSDVFMSGTSDDLFVALDNAITALRQPVETDADREALRDVLDNTNRSINKCIDNLGKVQAQVGTNLQQLEQMGFGSDVNKISVESRYEQTIGADSEAFISLTTQAAMADFALQASMLVFQSMKNTSLFNMM</sequence>
<dbReference type="SUPFAM" id="SSF64518">
    <property type="entry name" value="Phase 1 flagellin"/>
    <property type="match status" value="1"/>
</dbReference>
<name>A0A0D8LD53_MORMO</name>
<keyword evidence="7" id="KW-0966">Cell projection</keyword>
<dbReference type="NCBIfam" id="TIGR02550">
    <property type="entry name" value="flagell_flgL"/>
    <property type="match status" value="1"/>
</dbReference>